<keyword evidence="1" id="KW-0678">Repressor</keyword>
<gene>
    <name evidence="7" type="ORF">NF556_05200</name>
</gene>
<name>A0ABY4YWB1_9MICO</name>
<dbReference type="InterPro" id="IPR001647">
    <property type="entry name" value="HTH_TetR"/>
</dbReference>
<accession>A0ABY4YWB1</accession>
<keyword evidence="3 5" id="KW-0238">DNA-binding</keyword>
<dbReference type="InterPro" id="IPR050109">
    <property type="entry name" value="HTH-type_TetR-like_transc_reg"/>
</dbReference>
<dbReference type="Gene3D" id="1.10.357.10">
    <property type="entry name" value="Tetracycline Repressor, domain 2"/>
    <property type="match status" value="1"/>
</dbReference>
<keyword evidence="4" id="KW-0804">Transcription</keyword>
<dbReference type="PRINTS" id="PR00455">
    <property type="entry name" value="HTHTETR"/>
</dbReference>
<dbReference type="EMBL" id="CP099489">
    <property type="protein sequence ID" value="USQ81046.1"/>
    <property type="molecule type" value="Genomic_DNA"/>
</dbReference>
<evidence type="ECO:0000256" key="1">
    <source>
        <dbReference type="ARBA" id="ARBA00022491"/>
    </source>
</evidence>
<proteinExistence type="predicted"/>
<protein>
    <submittedName>
        <fullName evidence="7">TetR/AcrR family transcriptional regulator</fullName>
    </submittedName>
</protein>
<keyword evidence="8" id="KW-1185">Reference proteome</keyword>
<evidence type="ECO:0000256" key="2">
    <source>
        <dbReference type="ARBA" id="ARBA00023015"/>
    </source>
</evidence>
<dbReference type="InterPro" id="IPR036271">
    <property type="entry name" value="Tet_transcr_reg_TetR-rel_C_sf"/>
</dbReference>
<sequence>MTESRSDQPSRAMEPSQWDALLRTAAREFAEAGYPHASLNRIIKSCGLSKSSFYYFVGSKAHLFDAVLAEFGPALLEQLDVPAVDDLGPDFWSAITGIVDRLLNAAGQDEIYLLLGRMWYLPGAPTSGASTLQRHLSTVDRWLAQALRAGRRAGAVRDDLPLELQARLLTATVRVFDEWSVQHRGAEDIPARELAHAQLGAVRRLLEAP</sequence>
<dbReference type="SUPFAM" id="SSF46689">
    <property type="entry name" value="Homeodomain-like"/>
    <property type="match status" value="1"/>
</dbReference>
<evidence type="ECO:0000256" key="3">
    <source>
        <dbReference type="ARBA" id="ARBA00023125"/>
    </source>
</evidence>
<keyword evidence="2" id="KW-0805">Transcription regulation</keyword>
<dbReference type="RefSeq" id="WP_252594430.1">
    <property type="nucleotide sequence ID" value="NZ_CP099489.1"/>
</dbReference>
<evidence type="ECO:0000259" key="6">
    <source>
        <dbReference type="PROSITE" id="PS50977"/>
    </source>
</evidence>
<feature type="DNA-binding region" description="H-T-H motif" evidence="5">
    <location>
        <begin position="38"/>
        <end position="57"/>
    </location>
</feature>
<evidence type="ECO:0000256" key="4">
    <source>
        <dbReference type="ARBA" id="ARBA00023163"/>
    </source>
</evidence>
<reference evidence="7" key="1">
    <citation type="submission" date="2022-06" db="EMBL/GenBank/DDBJ databases">
        <title>Ornithinimicrobium HY1793.</title>
        <authorList>
            <person name="Huang Y."/>
        </authorList>
    </citation>
    <scope>NUCLEOTIDE SEQUENCE</scope>
    <source>
        <strain evidence="7">HY1793</strain>
    </source>
</reference>
<dbReference type="PANTHER" id="PTHR30055">
    <property type="entry name" value="HTH-TYPE TRANSCRIPTIONAL REGULATOR RUTR"/>
    <property type="match status" value="1"/>
</dbReference>
<dbReference type="SUPFAM" id="SSF48498">
    <property type="entry name" value="Tetracyclin repressor-like, C-terminal domain"/>
    <property type="match status" value="1"/>
</dbReference>
<dbReference type="Proteomes" id="UP001056455">
    <property type="component" value="Chromosome"/>
</dbReference>
<evidence type="ECO:0000256" key="5">
    <source>
        <dbReference type="PROSITE-ProRule" id="PRU00335"/>
    </source>
</evidence>
<dbReference type="InterPro" id="IPR009057">
    <property type="entry name" value="Homeodomain-like_sf"/>
</dbReference>
<evidence type="ECO:0000313" key="8">
    <source>
        <dbReference type="Proteomes" id="UP001056455"/>
    </source>
</evidence>
<dbReference type="Pfam" id="PF00440">
    <property type="entry name" value="TetR_N"/>
    <property type="match status" value="1"/>
</dbReference>
<dbReference type="PROSITE" id="PS50977">
    <property type="entry name" value="HTH_TETR_2"/>
    <property type="match status" value="1"/>
</dbReference>
<dbReference type="PANTHER" id="PTHR30055:SF175">
    <property type="entry name" value="HTH-TYPE TRANSCRIPTIONAL REPRESSOR KSTR2"/>
    <property type="match status" value="1"/>
</dbReference>
<evidence type="ECO:0000313" key="7">
    <source>
        <dbReference type="EMBL" id="USQ81046.1"/>
    </source>
</evidence>
<organism evidence="7 8">
    <name type="scientific">Ornithinimicrobium faecis</name>
    <dbReference type="NCBI Taxonomy" id="2934158"/>
    <lineage>
        <taxon>Bacteria</taxon>
        <taxon>Bacillati</taxon>
        <taxon>Actinomycetota</taxon>
        <taxon>Actinomycetes</taxon>
        <taxon>Micrococcales</taxon>
        <taxon>Ornithinimicrobiaceae</taxon>
        <taxon>Ornithinimicrobium</taxon>
    </lineage>
</organism>
<feature type="domain" description="HTH tetR-type" evidence="6">
    <location>
        <begin position="15"/>
        <end position="75"/>
    </location>
</feature>